<organism evidence="2 3">
    <name type="scientific">Pseudonocardia humida</name>
    <dbReference type="NCBI Taxonomy" id="2800819"/>
    <lineage>
        <taxon>Bacteria</taxon>
        <taxon>Bacillati</taxon>
        <taxon>Actinomycetota</taxon>
        <taxon>Actinomycetes</taxon>
        <taxon>Pseudonocardiales</taxon>
        <taxon>Pseudonocardiaceae</taxon>
        <taxon>Pseudonocardia</taxon>
    </lineage>
</organism>
<feature type="domain" description="Methyltransferase" evidence="1">
    <location>
        <begin position="38"/>
        <end position="151"/>
    </location>
</feature>
<dbReference type="GO" id="GO:0032259">
    <property type="term" value="P:methylation"/>
    <property type="evidence" value="ECO:0007669"/>
    <property type="project" value="UniProtKB-KW"/>
</dbReference>
<dbReference type="InterPro" id="IPR029063">
    <property type="entry name" value="SAM-dependent_MTases_sf"/>
</dbReference>
<keyword evidence="2" id="KW-0489">Methyltransferase</keyword>
<dbReference type="GO" id="GO:0008168">
    <property type="term" value="F:methyltransferase activity"/>
    <property type="evidence" value="ECO:0007669"/>
    <property type="project" value="UniProtKB-KW"/>
</dbReference>
<keyword evidence="3" id="KW-1185">Reference proteome</keyword>
<dbReference type="CDD" id="cd02440">
    <property type="entry name" value="AdoMet_MTases"/>
    <property type="match status" value="1"/>
</dbReference>
<evidence type="ECO:0000259" key="1">
    <source>
        <dbReference type="Pfam" id="PF13847"/>
    </source>
</evidence>
<protein>
    <submittedName>
        <fullName evidence="2">Methyltransferase domain-containing protein</fullName>
    </submittedName>
</protein>
<evidence type="ECO:0000313" key="3">
    <source>
        <dbReference type="Proteomes" id="UP001165283"/>
    </source>
</evidence>
<name>A0ABT1AA48_9PSEU</name>
<dbReference type="InterPro" id="IPR025714">
    <property type="entry name" value="Methyltranfer_dom"/>
</dbReference>
<dbReference type="Pfam" id="PF13847">
    <property type="entry name" value="Methyltransf_31"/>
    <property type="match status" value="1"/>
</dbReference>
<dbReference type="PANTHER" id="PTHR43464">
    <property type="entry name" value="METHYLTRANSFERASE"/>
    <property type="match status" value="1"/>
</dbReference>
<proteinExistence type="predicted"/>
<keyword evidence="2" id="KW-0808">Transferase</keyword>
<reference evidence="2" key="1">
    <citation type="submission" date="2021-04" db="EMBL/GenBank/DDBJ databases">
        <title>Pseudonocardia sp. nov., isolated from sandy soil of mangrove forest.</title>
        <authorList>
            <person name="Zan Z."/>
            <person name="Huang R."/>
            <person name="Liu W."/>
        </authorList>
    </citation>
    <scope>NUCLEOTIDE SEQUENCE</scope>
    <source>
        <strain evidence="2">S2-4</strain>
    </source>
</reference>
<gene>
    <name evidence="2" type="ORF">KDL28_32690</name>
</gene>
<dbReference type="SUPFAM" id="SSF53335">
    <property type="entry name" value="S-adenosyl-L-methionine-dependent methyltransferases"/>
    <property type="match status" value="1"/>
</dbReference>
<sequence>MRADRDTYTHGHAASVLRSHAVRTVANSAAYAAAHLRPGATVLDVGCGPGTITADIARHVAPGTVLGIEPVPGPLEQARAHAAGLGNIGFALGDVYALDHPDGAFDVVHAHQVLQHLTDPVAALREMLRVAGPDGVVAARDADYAAMTWYPTDPRLDRWLSIYRAVARGNGAEPDAGRRLLSWARAAGAAEVVPTASVWCYATPQDRQWWGGMWADRILTSAITAQAVDGGHADPAELREISRAWRDWAAHDDGWFLVPHGEVLCRPSAPTTSTAPPDER</sequence>
<evidence type="ECO:0000313" key="2">
    <source>
        <dbReference type="EMBL" id="MCO1659831.1"/>
    </source>
</evidence>
<accession>A0ABT1AA48</accession>
<dbReference type="RefSeq" id="WP_252444887.1">
    <property type="nucleotide sequence ID" value="NZ_JAGSOV010000071.1"/>
</dbReference>
<comment type="caution">
    <text evidence="2">The sequence shown here is derived from an EMBL/GenBank/DDBJ whole genome shotgun (WGS) entry which is preliminary data.</text>
</comment>
<dbReference type="Gene3D" id="3.40.50.150">
    <property type="entry name" value="Vaccinia Virus protein VP39"/>
    <property type="match status" value="1"/>
</dbReference>
<dbReference type="Proteomes" id="UP001165283">
    <property type="component" value="Unassembled WGS sequence"/>
</dbReference>
<dbReference type="EMBL" id="JAGSOV010000071">
    <property type="protein sequence ID" value="MCO1659831.1"/>
    <property type="molecule type" value="Genomic_DNA"/>
</dbReference>
<dbReference type="PANTHER" id="PTHR43464:SF71">
    <property type="entry name" value="METHYLTRANSFERASE, PUTATIVE-RELATED"/>
    <property type="match status" value="1"/>
</dbReference>